<dbReference type="AlphaFoldDB" id="A0A2G9RWP6"/>
<dbReference type="OrthoDB" id="9329195at2759"/>
<gene>
    <name evidence="1" type="ORF">AB205_0081340</name>
</gene>
<dbReference type="EMBL" id="KV931510">
    <property type="protein sequence ID" value="PIO32317.1"/>
    <property type="molecule type" value="Genomic_DNA"/>
</dbReference>
<proteinExistence type="predicted"/>
<accession>A0A2G9RWP6</accession>
<evidence type="ECO:0000313" key="1">
    <source>
        <dbReference type="EMBL" id="PIO32317.1"/>
    </source>
</evidence>
<evidence type="ECO:0000313" key="2">
    <source>
        <dbReference type="Proteomes" id="UP000228934"/>
    </source>
</evidence>
<protein>
    <submittedName>
        <fullName evidence="1">Uncharacterized protein</fullName>
    </submittedName>
</protein>
<organism evidence="1 2">
    <name type="scientific">Aquarana catesbeiana</name>
    <name type="common">American bullfrog</name>
    <name type="synonym">Rana catesbeiana</name>
    <dbReference type="NCBI Taxonomy" id="8400"/>
    <lineage>
        <taxon>Eukaryota</taxon>
        <taxon>Metazoa</taxon>
        <taxon>Chordata</taxon>
        <taxon>Craniata</taxon>
        <taxon>Vertebrata</taxon>
        <taxon>Euteleostomi</taxon>
        <taxon>Amphibia</taxon>
        <taxon>Batrachia</taxon>
        <taxon>Anura</taxon>
        <taxon>Neobatrachia</taxon>
        <taxon>Ranoidea</taxon>
        <taxon>Ranidae</taxon>
        <taxon>Aquarana</taxon>
    </lineage>
</organism>
<sequence length="744" mass="80785">METHPTYVVLNTTLVTSLPHTEELPAARHRQLISARTRMECPTKWIASLLFIGLLVTLSSAANATCPSGPLNETVICTNITGDISVNNCSFQQYACSNSSVLAALPDNILANLSTCYTNDTIESLDPVYLSLFLSKLDMNKTNITFGSLNSQFSSFSPGWRKFLWNGIWPQLIQNLNNSVGPLQWIPSSLQPFLVQVTPDMVTCLQQQNVTCGIFQELVKNLDLAFPKMTDVGRQVLYPALKSFLANKQNVSGSACSQNTTSSVWIQQNLGMFSQFASLGDFTALNPNFIPMDALSFLTLQQIANFSVYSNLINNSAAVGNILAAVSNISSVLDFLSSLNAAAMAKNISSLQPPLAQALLNRTFEALRANISSFNVSDWTQLFQNTLSTVLPEITPDQLNLIPPNLTCGSYQAIIKGLDSKFSKMDPVKQQADFQTFVKPYLKKQGPACSQNLTSSELINLNLKSFSQFLDYSDFLALNANFTALDVLPLLNIRQRVNFTLGANLSADQAASVAGSLQNAGDVYDFLGQLNAAFNGSMLSQPLSQALLNQTFEVLKSNFSNWNSSDWSQLFQNKLSFVLPAITPGQLILINQSISCDSYQAIVAGLNSKFPQMTPGTQKNVFKNLIQPYVKNKGPACSKNGSSSVLLNQNFGKFSVFADYSELVSGLGDKFNASDVVPSLSPPQLANFALNTTMNAQIANSIVGALQNSADVYNFLSSFNAGLASVSDNKTCTGSHSCYAKTNT</sequence>
<keyword evidence="2" id="KW-1185">Reference proteome</keyword>
<name>A0A2G9RWP6_AQUCT</name>
<reference evidence="2" key="1">
    <citation type="journal article" date="2017" name="Nat. Commun.">
        <title>The North American bullfrog draft genome provides insight into hormonal regulation of long noncoding RNA.</title>
        <authorList>
            <person name="Hammond S.A."/>
            <person name="Warren R.L."/>
            <person name="Vandervalk B.P."/>
            <person name="Kucuk E."/>
            <person name="Khan H."/>
            <person name="Gibb E.A."/>
            <person name="Pandoh P."/>
            <person name="Kirk H."/>
            <person name="Zhao Y."/>
            <person name="Jones M."/>
            <person name="Mungall A.J."/>
            <person name="Coope R."/>
            <person name="Pleasance S."/>
            <person name="Moore R.A."/>
            <person name="Holt R.A."/>
            <person name="Round J.M."/>
            <person name="Ohora S."/>
            <person name="Walle B.V."/>
            <person name="Veldhoen N."/>
            <person name="Helbing C.C."/>
            <person name="Birol I."/>
        </authorList>
    </citation>
    <scope>NUCLEOTIDE SEQUENCE [LARGE SCALE GENOMIC DNA]</scope>
</reference>
<dbReference type="Proteomes" id="UP000228934">
    <property type="component" value="Unassembled WGS sequence"/>
</dbReference>